<dbReference type="InterPro" id="IPR014710">
    <property type="entry name" value="RmlC-like_jellyroll"/>
</dbReference>
<dbReference type="PANTHER" id="PTHR43280">
    <property type="entry name" value="ARAC-FAMILY TRANSCRIPTIONAL REGULATOR"/>
    <property type="match status" value="1"/>
</dbReference>
<protein>
    <submittedName>
        <fullName evidence="6">Helix-turn-helix domain-containing protein</fullName>
    </submittedName>
</protein>
<comment type="caution">
    <text evidence="6">The sequence shown here is derived from an EMBL/GenBank/DDBJ whole genome shotgun (WGS) entry which is preliminary data.</text>
</comment>
<name>A0ABV6ZL64_9HYPH</name>
<accession>A0ABV6ZL64</accession>
<evidence type="ECO:0000256" key="2">
    <source>
        <dbReference type="ARBA" id="ARBA00023125"/>
    </source>
</evidence>
<sequence>MAEQVPSFFVYGEPDRPIDLGFLHVETVMERRSLHSGRVSAHKHDRMAQITFWSRGRGEYFIEDRRLDFIAPAVSFIPSGVVHGFTVAPDESDAVVASIADSALPPIAALSALPIEEPLMVRGQAESRFWPSLAATMQRLLEEYQLGQGAPLAALLAVAMNDIALLGQTGRTGEREGHDLAFAFRRLVDRHFRDAWPVERYVAALGTTPHLLARACGTSHGLSIKAFIDRRRLIEAKRLLVFTIRSVEDVAYEIGFRDPAYFSRFFRKHAGAPPGQWRAGQVQPSHLGAAKEPSPTV</sequence>
<dbReference type="EMBL" id="JBHGPK010000014">
    <property type="protein sequence ID" value="MFC2252931.1"/>
    <property type="molecule type" value="Genomic_DNA"/>
</dbReference>
<dbReference type="SUPFAM" id="SSF46689">
    <property type="entry name" value="Homeodomain-like"/>
    <property type="match status" value="1"/>
</dbReference>
<dbReference type="PROSITE" id="PS00041">
    <property type="entry name" value="HTH_ARAC_FAMILY_1"/>
    <property type="match status" value="1"/>
</dbReference>
<evidence type="ECO:0000256" key="3">
    <source>
        <dbReference type="ARBA" id="ARBA00023163"/>
    </source>
</evidence>
<proteinExistence type="predicted"/>
<dbReference type="SMART" id="SM00342">
    <property type="entry name" value="HTH_ARAC"/>
    <property type="match status" value="1"/>
</dbReference>
<dbReference type="SUPFAM" id="SSF51182">
    <property type="entry name" value="RmlC-like cupins"/>
    <property type="match status" value="1"/>
</dbReference>
<dbReference type="Gene3D" id="1.10.10.60">
    <property type="entry name" value="Homeodomain-like"/>
    <property type="match status" value="1"/>
</dbReference>
<evidence type="ECO:0000313" key="6">
    <source>
        <dbReference type="EMBL" id="MFC2252931.1"/>
    </source>
</evidence>
<keyword evidence="2" id="KW-0238">DNA-binding</keyword>
<feature type="region of interest" description="Disordered" evidence="4">
    <location>
        <begin position="275"/>
        <end position="297"/>
    </location>
</feature>
<dbReference type="InterPro" id="IPR011051">
    <property type="entry name" value="RmlC_Cupin_sf"/>
</dbReference>
<dbReference type="RefSeq" id="WP_394313636.1">
    <property type="nucleotide sequence ID" value="NZ_JBHGPK010000014.1"/>
</dbReference>
<feature type="domain" description="HTH araC/xylS-type" evidence="5">
    <location>
        <begin position="182"/>
        <end position="280"/>
    </location>
</feature>
<keyword evidence="1" id="KW-0805">Transcription regulation</keyword>
<dbReference type="InterPro" id="IPR020449">
    <property type="entry name" value="Tscrpt_reg_AraC-type_HTH"/>
</dbReference>
<reference evidence="6 7" key="1">
    <citation type="submission" date="2024-09" db="EMBL/GenBank/DDBJ databases">
        <title>Description of Labrys sedimenti sp. nov., isolated from a diclofenac-degrading enrichment culture, and genome-based reclassification of Labrys portucalensis as a later heterotypic synonym of Labrys neptuniae.</title>
        <authorList>
            <person name="Tancsics A."/>
            <person name="Csepanyi A."/>
        </authorList>
    </citation>
    <scope>NUCLEOTIDE SEQUENCE [LARGE SCALE GENOMIC DNA]</scope>
    <source>
        <strain evidence="6 7">LMG 23412</strain>
    </source>
</reference>
<dbReference type="InterPro" id="IPR018060">
    <property type="entry name" value="HTH_AraC"/>
</dbReference>
<evidence type="ECO:0000259" key="5">
    <source>
        <dbReference type="PROSITE" id="PS01124"/>
    </source>
</evidence>
<dbReference type="InterPro" id="IPR009057">
    <property type="entry name" value="Homeodomain-like_sf"/>
</dbReference>
<evidence type="ECO:0000256" key="4">
    <source>
        <dbReference type="SAM" id="MobiDB-lite"/>
    </source>
</evidence>
<dbReference type="PROSITE" id="PS01124">
    <property type="entry name" value="HTH_ARAC_FAMILY_2"/>
    <property type="match status" value="1"/>
</dbReference>
<dbReference type="InterPro" id="IPR018062">
    <property type="entry name" value="HTH_AraC-typ_CS"/>
</dbReference>
<dbReference type="PRINTS" id="PR00032">
    <property type="entry name" value="HTHARAC"/>
</dbReference>
<organism evidence="6 7">
    <name type="scientific">Labrys neptuniae</name>
    <dbReference type="NCBI Taxonomy" id="376174"/>
    <lineage>
        <taxon>Bacteria</taxon>
        <taxon>Pseudomonadati</taxon>
        <taxon>Pseudomonadota</taxon>
        <taxon>Alphaproteobacteria</taxon>
        <taxon>Hyphomicrobiales</taxon>
        <taxon>Xanthobacteraceae</taxon>
        <taxon>Labrys</taxon>
    </lineage>
</organism>
<dbReference type="Gene3D" id="2.60.120.10">
    <property type="entry name" value="Jelly Rolls"/>
    <property type="match status" value="1"/>
</dbReference>
<dbReference type="Pfam" id="PF12833">
    <property type="entry name" value="HTH_18"/>
    <property type="match status" value="1"/>
</dbReference>
<dbReference type="PANTHER" id="PTHR43280:SF32">
    <property type="entry name" value="TRANSCRIPTIONAL REGULATORY PROTEIN"/>
    <property type="match status" value="1"/>
</dbReference>
<keyword evidence="3" id="KW-0804">Transcription</keyword>
<gene>
    <name evidence="6" type="ORF">ACETRX_25060</name>
</gene>
<evidence type="ECO:0000313" key="7">
    <source>
        <dbReference type="Proteomes" id="UP001595190"/>
    </source>
</evidence>
<evidence type="ECO:0000256" key="1">
    <source>
        <dbReference type="ARBA" id="ARBA00023015"/>
    </source>
</evidence>
<dbReference type="Proteomes" id="UP001595190">
    <property type="component" value="Unassembled WGS sequence"/>
</dbReference>